<evidence type="ECO:0000256" key="1">
    <source>
        <dbReference type="ARBA" id="ARBA00022679"/>
    </source>
</evidence>
<dbReference type="EMBL" id="JAPDOB010000002">
    <property type="protein sequence ID" value="MCW3798522.1"/>
    <property type="molecule type" value="Genomic_DNA"/>
</dbReference>
<evidence type="ECO:0000256" key="2">
    <source>
        <dbReference type="ARBA" id="ARBA00023315"/>
    </source>
</evidence>
<name>A0ABT3JHH0_9SPHN</name>
<dbReference type="RefSeq" id="WP_264883402.1">
    <property type="nucleotide sequence ID" value="NZ_JAPDOB010000002.1"/>
</dbReference>
<dbReference type="InterPro" id="IPR050680">
    <property type="entry name" value="YpeA/RimI_acetyltransf"/>
</dbReference>
<keyword evidence="5" id="KW-1185">Reference proteome</keyword>
<dbReference type="GO" id="GO:0016746">
    <property type="term" value="F:acyltransferase activity"/>
    <property type="evidence" value="ECO:0007669"/>
    <property type="project" value="UniProtKB-KW"/>
</dbReference>
<evidence type="ECO:0000313" key="5">
    <source>
        <dbReference type="Proteomes" id="UP001526246"/>
    </source>
</evidence>
<dbReference type="Pfam" id="PF00583">
    <property type="entry name" value="Acetyltransf_1"/>
    <property type="match status" value="1"/>
</dbReference>
<comment type="caution">
    <text evidence="4">The sequence shown here is derived from an EMBL/GenBank/DDBJ whole genome shotgun (WGS) entry which is preliminary data.</text>
</comment>
<proteinExistence type="predicted"/>
<dbReference type="Proteomes" id="UP001526246">
    <property type="component" value="Unassembled WGS sequence"/>
</dbReference>
<dbReference type="PANTHER" id="PTHR43420">
    <property type="entry name" value="ACETYLTRANSFERASE"/>
    <property type="match status" value="1"/>
</dbReference>
<evidence type="ECO:0000313" key="4">
    <source>
        <dbReference type="EMBL" id="MCW3798522.1"/>
    </source>
</evidence>
<sequence length="159" mass="17225">MSSLHPSPAVVLQQVGGAGLDPVMAIMDEAFDQRFGEAWTRAQCAGILPMHGVVLTLATNNSVPLGFSLVRSVADESELLLLAVRPHGRRRGVATALVNRFIADARGAGAHYLHLEVRDGNPATALYERTGFRIVGRRSNYYRGTDGETFDALTMARTF</sequence>
<organism evidence="4 5">
    <name type="scientific">Sphingomonas arvum</name>
    <dbReference type="NCBI Taxonomy" id="2992113"/>
    <lineage>
        <taxon>Bacteria</taxon>
        <taxon>Pseudomonadati</taxon>
        <taxon>Pseudomonadota</taxon>
        <taxon>Alphaproteobacteria</taxon>
        <taxon>Sphingomonadales</taxon>
        <taxon>Sphingomonadaceae</taxon>
        <taxon>Sphingomonas</taxon>
    </lineage>
</organism>
<dbReference type="InterPro" id="IPR000182">
    <property type="entry name" value="GNAT_dom"/>
</dbReference>
<reference evidence="4 5" key="1">
    <citation type="submission" date="2022-10" db="EMBL/GenBank/DDBJ databases">
        <title>Sphingomonas sp.</title>
        <authorList>
            <person name="Jin C."/>
        </authorList>
    </citation>
    <scope>NUCLEOTIDE SEQUENCE [LARGE SCALE GENOMIC DNA]</scope>
    <source>
        <strain evidence="4 5">BN140010</strain>
    </source>
</reference>
<dbReference type="CDD" id="cd04301">
    <property type="entry name" value="NAT_SF"/>
    <property type="match status" value="1"/>
</dbReference>
<protein>
    <submittedName>
        <fullName evidence="4">GNAT family N-acetyltransferase</fullName>
        <ecNumber evidence="4">2.3.1.-</ecNumber>
    </submittedName>
</protein>
<evidence type="ECO:0000259" key="3">
    <source>
        <dbReference type="PROSITE" id="PS51186"/>
    </source>
</evidence>
<keyword evidence="2 4" id="KW-0012">Acyltransferase</keyword>
<gene>
    <name evidence="4" type="ORF">OMW55_11965</name>
</gene>
<dbReference type="PROSITE" id="PS51186">
    <property type="entry name" value="GNAT"/>
    <property type="match status" value="1"/>
</dbReference>
<dbReference type="InterPro" id="IPR016181">
    <property type="entry name" value="Acyl_CoA_acyltransferase"/>
</dbReference>
<feature type="domain" description="N-acetyltransferase" evidence="3">
    <location>
        <begin position="10"/>
        <end position="159"/>
    </location>
</feature>
<dbReference type="EC" id="2.3.1.-" evidence="4"/>
<dbReference type="Gene3D" id="3.40.630.30">
    <property type="match status" value="1"/>
</dbReference>
<dbReference type="SUPFAM" id="SSF55729">
    <property type="entry name" value="Acyl-CoA N-acyltransferases (Nat)"/>
    <property type="match status" value="1"/>
</dbReference>
<accession>A0ABT3JHH0</accession>
<keyword evidence="1 4" id="KW-0808">Transferase</keyword>